<accession>A0AAP0QF85</accession>
<proteinExistence type="predicted"/>
<comment type="caution">
    <text evidence="1">The sequence shown here is derived from an EMBL/GenBank/DDBJ whole genome shotgun (WGS) entry which is preliminary data.</text>
</comment>
<protein>
    <submittedName>
        <fullName evidence="1">Uncharacterized protein</fullName>
    </submittedName>
</protein>
<dbReference type="EMBL" id="JBCGBO010000007">
    <property type="protein sequence ID" value="KAK9186829.1"/>
    <property type="molecule type" value="Genomic_DNA"/>
</dbReference>
<organism evidence="1 2">
    <name type="scientific">Citrus x changshan-huyou</name>
    <dbReference type="NCBI Taxonomy" id="2935761"/>
    <lineage>
        <taxon>Eukaryota</taxon>
        <taxon>Viridiplantae</taxon>
        <taxon>Streptophyta</taxon>
        <taxon>Embryophyta</taxon>
        <taxon>Tracheophyta</taxon>
        <taxon>Spermatophyta</taxon>
        <taxon>Magnoliopsida</taxon>
        <taxon>eudicotyledons</taxon>
        <taxon>Gunneridae</taxon>
        <taxon>Pentapetalae</taxon>
        <taxon>rosids</taxon>
        <taxon>malvids</taxon>
        <taxon>Sapindales</taxon>
        <taxon>Rutaceae</taxon>
        <taxon>Aurantioideae</taxon>
        <taxon>Citrus</taxon>
    </lineage>
</organism>
<dbReference type="AlphaFoldDB" id="A0AAP0QF85"/>
<reference evidence="1 2" key="1">
    <citation type="submission" date="2024-05" db="EMBL/GenBank/DDBJ databases">
        <title>Haplotype-resolved chromosome-level genome assembly of Huyou (Citrus changshanensis).</title>
        <authorList>
            <person name="Miao C."/>
            <person name="Chen W."/>
            <person name="Wu Y."/>
            <person name="Wang L."/>
            <person name="Zhao S."/>
            <person name="Grierson D."/>
            <person name="Xu C."/>
            <person name="Chen K."/>
        </authorList>
    </citation>
    <scope>NUCLEOTIDE SEQUENCE [LARGE SCALE GENOMIC DNA]</scope>
    <source>
        <strain evidence="1">01-14</strain>
        <tissue evidence="1">Leaf</tissue>
    </source>
</reference>
<sequence>MPKLILQQQCQHSSLFKLSFLSFGGADGWVYVMELYVMVAARLMAVGVVGVDGRVNYGSNSSYGDYLPSPRESLITLVIYFLNKLILALASDQQQQFLLANLQTLPWGLVETADSAERPGRLCNSTLDQACMHSFA</sequence>
<evidence type="ECO:0000313" key="1">
    <source>
        <dbReference type="EMBL" id="KAK9186829.1"/>
    </source>
</evidence>
<gene>
    <name evidence="1" type="ORF">WN944_018218</name>
</gene>
<evidence type="ECO:0000313" key="2">
    <source>
        <dbReference type="Proteomes" id="UP001428341"/>
    </source>
</evidence>
<name>A0AAP0QF85_9ROSI</name>
<dbReference type="Proteomes" id="UP001428341">
    <property type="component" value="Unassembled WGS sequence"/>
</dbReference>
<keyword evidence="2" id="KW-1185">Reference proteome</keyword>